<evidence type="ECO:0000256" key="7">
    <source>
        <dbReference type="PROSITE-ProRule" id="PRU00042"/>
    </source>
</evidence>
<evidence type="ECO:0000313" key="10">
    <source>
        <dbReference type="EMBL" id="TDG49520.1"/>
    </source>
</evidence>
<organism evidence="10 11">
    <name type="scientific">Drosophila navojoa</name>
    <name type="common">Fruit fly</name>
    <dbReference type="NCBI Taxonomy" id="7232"/>
    <lineage>
        <taxon>Eukaryota</taxon>
        <taxon>Metazoa</taxon>
        <taxon>Ecdysozoa</taxon>
        <taxon>Arthropoda</taxon>
        <taxon>Hexapoda</taxon>
        <taxon>Insecta</taxon>
        <taxon>Pterygota</taxon>
        <taxon>Neoptera</taxon>
        <taxon>Endopterygota</taxon>
        <taxon>Diptera</taxon>
        <taxon>Brachycera</taxon>
        <taxon>Muscomorpha</taxon>
        <taxon>Ephydroidea</taxon>
        <taxon>Drosophilidae</taxon>
        <taxon>Drosophila</taxon>
    </lineage>
</organism>
<dbReference type="OrthoDB" id="6077919at2759"/>
<keyword evidence="2" id="KW-0479">Metal-binding</keyword>
<dbReference type="PANTHER" id="PTHR24394">
    <property type="entry name" value="ZINC FINGER PROTEIN"/>
    <property type="match status" value="1"/>
</dbReference>
<dbReference type="PANTHER" id="PTHR24394:SF29">
    <property type="entry name" value="MYONEURIN"/>
    <property type="match status" value="1"/>
</dbReference>
<dbReference type="PROSITE" id="PS50157">
    <property type="entry name" value="ZINC_FINGER_C2H2_2"/>
    <property type="match status" value="1"/>
</dbReference>
<comment type="caution">
    <text evidence="10">The sequence shown here is derived from an EMBL/GenBank/DDBJ whole genome shotgun (WGS) entry which is preliminary data.</text>
</comment>
<keyword evidence="5" id="KW-0862">Zinc</keyword>
<keyword evidence="4 7" id="KW-0863">Zinc-finger</keyword>
<gene>
    <name evidence="10" type="ORF">AWZ03_004011</name>
</gene>
<evidence type="ECO:0000256" key="6">
    <source>
        <dbReference type="ARBA" id="ARBA00023242"/>
    </source>
</evidence>
<dbReference type="GO" id="GO:0008270">
    <property type="term" value="F:zinc ion binding"/>
    <property type="evidence" value="ECO:0007669"/>
    <property type="project" value="UniProtKB-KW"/>
</dbReference>
<dbReference type="STRING" id="7232.A0A484BN94"/>
<feature type="domain" description="C2H2-type" evidence="9">
    <location>
        <begin position="19"/>
        <end position="48"/>
    </location>
</feature>
<evidence type="ECO:0000256" key="8">
    <source>
        <dbReference type="SAM" id="MobiDB-lite"/>
    </source>
</evidence>
<evidence type="ECO:0000256" key="5">
    <source>
        <dbReference type="ARBA" id="ARBA00022833"/>
    </source>
</evidence>
<keyword evidence="11" id="KW-1185">Reference proteome</keyword>
<keyword evidence="3" id="KW-0677">Repeat</keyword>
<dbReference type="PROSITE" id="PS00028">
    <property type="entry name" value="ZINC_FINGER_C2H2_1"/>
    <property type="match status" value="1"/>
</dbReference>
<evidence type="ECO:0000313" key="11">
    <source>
        <dbReference type="Proteomes" id="UP000295192"/>
    </source>
</evidence>
<keyword evidence="6" id="KW-0539">Nucleus</keyword>
<dbReference type="FunFam" id="3.30.160.60:FF:000624">
    <property type="entry name" value="zinc finger protein 697"/>
    <property type="match status" value="1"/>
</dbReference>
<dbReference type="InterPro" id="IPR036236">
    <property type="entry name" value="Znf_C2H2_sf"/>
</dbReference>
<dbReference type="EMBL" id="LSRL02000022">
    <property type="protein sequence ID" value="TDG49520.1"/>
    <property type="molecule type" value="Genomic_DNA"/>
</dbReference>
<proteinExistence type="predicted"/>
<protein>
    <recommendedName>
        <fullName evidence="9">C2H2-type domain-containing protein</fullName>
    </recommendedName>
</protein>
<dbReference type="SMART" id="SM00355">
    <property type="entry name" value="ZnF_C2H2"/>
    <property type="match status" value="1"/>
</dbReference>
<feature type="region of interest" description="Disordered" evidence="8">
    <location>
        <begin position="49"/>
        <end position="72"/>
    </location>
</feature>
<dbReference type="AlphaFoldDB" id="A0A484BN94"/>
<sequence>MTKSCLNKHEFLHTGERPYRCEICNVGFPRKTNLKIHYRSKQHQTNAANAVLDDASSDGETETDSISKDFDV</sequence>
<accession>A0A484BN94</accession>
<dbReference type="InterPro" id="IPR013087">
    <property type="entry name" value="Znf_C2H2_type"/>
</dbReference>
<evidence type="ECO:0000256" key="1">
    <source>
        <dbReference type="ARBA" id="ARBA00004123"/>
    </source>
</evidence>
<dbReference type="Proteomes" id="UP000295192">
    <property type="component" value="Unassembled WGS sequence"/>
</dbReference>
<dbReference type="Gene3D" id="3.30.160.60">
    <property type="entry name" value="Classic Zinc Finger"/>
    <property type="match status" value="2"/>
</dbReference>
<evidence type="ECO:0000256" key="2">
    <source>
        <dbReference type="ARBA" id="ARBA00022723"/>
    </source>
</evidence>
<dbReference type="GO" id="GO:0000981">
    <property type="term" value="F:DNA-binding transcription factor activity, RNA polymerase II-specific"/>
    <property type="evidence" value="ECO:0007669"/>
    <property type="project" value="TreeGrafter"/>
</dbReference>
<evidence type="ECO:0000259" key="9">
    <source>
        <dbReference type="PROSITE" id="PS50157"/>
    </source>
</evidence>
<dbReference type="GO" id="GO:0005634">
    <property type="term" value="C:nucleus"/>
    <property type="evidence" value="ECO:0007669"/>
    <property type="project" value="UniProtKB-SubCell"/>
</dbReference>
<evidence type="ECO:0000256" key="3">
    <source>
        <dbReference type="ARBA" id="ARBA00022737"/>
    </source>
</evidence>
<reference evidence="10 11" key="1">
    <citation type="journal article" date="2019" name="J. Hered.">
        <title>An Improved Genome Assembly for Drosophila navojoa, the Basal Species in the mojavensis Cluster.</title>
        <authorList>
            <person name="Vanderlinde T."/>
            <person name="Dupim E.G."/>
            <person name="Nazario-Yepiz N.O."/>
            <person name="Carvalho A.B."/>
        </authorList>
    </citation>
    <scope>NUCLEOTIDE SEQUENCE [LARGE SCALE GENOMIC DNA]</scope>
    <source>
        <strain evidence="10">Navoj_Jal97</strain>
        <tissue evidence="10">Whole organism</tissue>
    </source>
</reference>
<evidence type="ECO:0000256" key="4">
    <source>
        <dbReference type="ARBA" id="ARBA00022771"/>
    </source>
</evidence>
<dbReference type="Pfam" id="PF12874">
    <property type="entry name" value="zf-met"/>
    <property type="match status" value="1"/>
</dbReference>
<name>A0A484BN94_DRONA</name>
<comment type="subcellular location">
    <subcellularLocation>
        <location evidence="1">Nucleus</location>
    </subcellularLocation>
</comment>
<dbReference type="SUPFAM" id="SSF57667">
    <property type="entry name" value="beta-beta-alpha zinc fingers"/>
    <property type="match status" value="1"/>
</dbReference>